<dbReference type="AlphaFoldDB" id="A0A3M7TV46"/>
<keyword evidence="1" id="KW-0378">Hydrolase</keyword>
<dbReference type="GO" id="GO:0016791">
    <property type="term" value="F:phosphatase activity"/>
    <property type="evidence" value="ECO:0007669"/>
    <property type="project" value="InterPro"/>
</dbReference>
<evidence type="ECO:0000313" key="3">
    <source>
        <dbReference type="Proteomes" id="UP000278746"/>
    </source>
</evidence>
<dbReference type="Pfam" id="PF12710">
    <property type="entry name" value="HAD"/>
    <property type="match status" value="1"/>
</dbReference>
<dbReference type="InterPro" id="IPR050849">
    <property type="entry name" value="HAD-like_hydrolase_phosphatase"/>
</dbReference>
<dbReference type="PANTHER" id="PTHR28181:SF1">
    <property type="entry name" value="COLD TOLERANCE PROTEIN 1"/>
    <property type="match status" value="1"/>
</dbReference>
<dbReference type="RefSeq" id="WP_122896844.1">
    <property type="nucleotide sequence ID" value="NZ_RHIB01000001.1"/>
</dbReference>
<comment type="caution">
    <text evidence="2">The sequence shown here is derived from an EMBL/GenBank/DDBJ whole genome shotgun (WGS) entry which is preliminary data.</text>
</comment>
<dbReference type="OrthoDB" id="9804940at2"/>
<dbReference type="InterPro" id="IPR023214">
    <property type="entry name" value="HAD_sf"/>
</dbReference>
<dbReference type="EMBL" id="RHIB01000001">
    <property type="protein sequence ID" value="RNA69323.1"/>
    <property type="molecule type" value="Genomic_DNA"/>
</dbReference>
<gene>
    <name evidence="2" type="ORF">EBO34_05095</name>
</gene>
<accession>A0A3M7TV46</accession>
<protein>
    <submittedName>
        <fullName evidence="2">2,3-diketo-5-methylthio-1-phosphopentane phosphatase</fullName>
    </submittedName>
</protein>
<dbReference type="PANTHER" id="PTHR28181">
    <property type="entry name" value="UPF0655 PROTEIN YCR015C"/>
    <property type="match status" value="1"/>
</dbReference>
<reference evidence="2 3" key="1">
    <citation type="submission" date="2018-10" db="EMBL/GenBank/DDBJ databases">
        <title>Bacillus Keqinensis sp. nov., a moderately halophilic bacterium isolated from a saline-alkaline lake.</title>
        <authorList>
            <person name="Wang H."/>
        </authorList>
    </citation>
    <scope>NUCLEOTIDE SEQUENCE [LARGE SCALE GENOMIC DNA]</scope>
    <source>
        <strain evidence="2 3">KQ-3</strain>
    </source>
</reference>
<organism evidence="2 3">
    <name type="scientific">Alteribacter keqinensis</name>
    <dbReference type="NCBI Taxonomy" id="2483800"/>
    <lineage>
        <taxon>Bacteria</taxon>
        <taxon>Bacillati</taxon>
        <taxon>Bacillota</taxon>
        <taxon>Bacilli</taxon>
        <taxon>Bacillales</taxon>
        <taxon>Bacillaceae</taxon>
        <taxon>Alteribacter</taxon>
    </lineage>
</organism>
<evidence type="ECO:0000256" key="1">
    <source>
        <dbReference type="ARBA" id="ARBA00022801"/>
    </source>
</evidence>
<keyword evidence="3" id="KW-1185">Reference proteome</keyword>
<dbReference type="NCBIfam" id="TIGR01488">
    <property type="entry name" value="HAD-SF-IB"/>
    <property type="match status" value="1"/>
</dbReference>
<name>A0A3M7TV46_9BACI</name>
<dbReference type="Gene3D" id="3.90.1470.20">
    <property type="match status" value="1"/>
</dbReference>
<sequence length="219" mass="25635">MKKWAFVSDFDGTISKQDFYWMVIEKYFPEGRTLYDEWKSEKVKDIDFLSRVFKSINQEEEQIIQDIYDMAIDPHVPDFIRKVQENGGDFFILSAGTDFYIKHTLEKYGITNVPVFSNEGFYKEQNVHMNVQESNWHYHERYGIDKSKVIKKLKEEYETVDFIGDSEPDSHPAVYADTTYAIGVLQEILKERNVPFIPVSSFKEVEAHLIDSKVVTGEG</sequence>
<dbReference type="NCBIfam" id="TIGR01489">
    <property type="entry name" value="DKMTPPase-SF"/>
    <property type="match status" value="1"/>
</dbReference>
<dbReference type="Proteomes" id="UP000278746">
    <property type="component" value="Unassembled WGS sequence"/>
</dbReference>
<dbReference type="Gene3D" id="3.40.50.1000">
    <property type="entry name" value="HAD superfamily/HAD-like"/>
    <property type="match status" value="1"/>
</dbReference>
<evidence type="ECO:0000313" key="2">
    <source>
        <dbReference type="EMBL" id="RNA69323.1"/>
    </source>
</evidence>
<proteinExistence type="predicted"/>
<dbReference type="InterPro" id="IPR006384">
    <property type="entry name" value="HAD_hydro_PyrdxlP_Pase-like"/>
</dbReference>
<dbReference type="SUPFAM" id="SSF56784">
    <property type="entry name" value="HAD-like"/>
    <property type="match status" value="1"/>
</dbReference>
<dbReference type="InterPro" id="IPR036412">
    <property type="entry name" value="HAD-like_sf"/>
</dbReference>